<accession>A0A9J6DH28</accession>
<evidence type="ECO:0000313" key="2">
    <source>
        <dbReference type="Proteomes" id="UP000821866"/>
    </source>
</evidence>
<dbReference type="Proteomes" id="UP000821866">
    <property type="component" value="Chromosome 7"/>
</dbReference>
<comment type="caution">
    <text evidence="1">The sequence shown here is derived from an EMBL/GenBank/DDBJ whole genome shotgun (WGS) entry which is preliminary data.</text>
</comment>
<organism evidence="1 2">
    <name type="scientific">Rhipicephalus microplus</name>
    <name type="common">Cattle tick</name>
    <name type="synonym">Boophilus microplus</name>
    <dbReference type="NCBI Taxonomy" id="6941"/>
    <lineage>
        <taxon>Eukaryota</taxon>
        <taxon>Metazoa</taxon>
        <taxon>Ecdysozoa</taxon>
        <taxon>Arthropoda</taxon>
        <taxon>Chelicerata</taxon>
        <taxon>Arachnida</taxon>
        <taxon>Acari</taxon>
        <taxon>Parasitiformes</taxon>
        <taxon>Ixodida</taxon>
        <taxon>Ixodoidea</taxon>
        <taxon>Ixodidae</taxon>
        <taxon>Rhipicephalinae</taxon>
        <taxon>Rhipicephalus</taxon>
        <taxon>Boophilus</taxon>
    </lineage>
</organism>
<dbReference type="EMBL" id="JABSTU010000009">
    <property type="protein sequence ID" value="KAH8021216.1"/>
    <property type="molecule type" value="Genomic_DNA"/>
</dbReference>
<proteinExistence type="predicted"/>
<dbReference type="AlphaFoldDB" id="A0A9J6DH28"/>
<protein>
    <submittedName>
        <fullName evidence="1">Uncharacterized protein</fullName>
    </submittedName>
</protein>
<sequence length="199" mass="21858">MGHPIFHLEAGFSACKDVFEDIEWGDSHKRLYRRNNTSLVPRYPGSWSSWKPFLGSRVAYSVTRLLPSHAWRDDLVIASRQARSLNLTLKSLRLDGLAFLNVHILVNRVPALAATLATLASVNSGMFLALGASFEGLADATVARLLSSRLLDQLVIPLSLFVLETHMPAPSSACTAGFSTPLRPIHYKGDDEQGHATSY</sequence>
<reference evidence="1" key="2">
    <citation type="submission" date="2021-09" db="EMBL/GenBank/DDBJ databases">
        <authorList>
            <person name="Jia N."/>
            <person name="Wang J."/>
            <person name="Shi W."/>
            <person name="Du L."/>
            <person name="Sun Y."/>
            <person name="Zhan W."/>
            <person name="Jiang J."/>
            <person name="Wang Q."/>
            <person name="Zhang B."/>
            <person name="Ji P."/>
            <person name="Sakyi L.B."/>
            <person name="Cui X."/>
            <person name="Yuan T."/>
            <person name="Jiang B."/>
            <person name="Yang W."/>
            <person name="Lam T.T.-Y."/>
            <person name="Chang Q."/>
            <person name="Ding S."/>
            <person name="Wang X."/>
            <person name="Zhu J."/>
            <person name="Ruan X."/>
            <person name="Zhao L."/>
            <person name="Wei J."/>
            <person name="Que T."/>
            <person name="Du C."/>
            <person name="Cheng J."/>
            <person name="Dai P."/>
            <person name="Han X."/>
            <person name="Huang E."/>
            <person name="Gao Y."/>
            <person name="Liu J."/>
            <person name="Shao H."/>
            <person name="Ye R."/>
            <person name="Li L."/>
            <person name="Wei W."/>
            <person name="Wang X."/>
            <person name="Wang C."/>
            <person name="Huo Q."/>
            <person name="Li W."/>
            <person name="Guo W."/>
            <person name="Chen H."/>
            <person name="Chen S."/>
            <person name="Zhou L."/>
            <person name="Zhou L."/>
            <person name="Ni X."/>
            <person name="Tian J."/>
            <person name="Zhou Y."/>
            <person name="Sheng Y."/>
            <person name="Liu T."/>
            <person name="Pan Y."/>
            <person name="Xia L."/>
            <person name="Li J."/>
            <person name="Zhao F."/>
            <person name="Cao W."/>
        </authorList>
    </citation>
    <scope>NUCLEOTIDE SEQUENCE</scope>
    <source>
        <strain evidence="1">Rmic-2018</strain>
        <tissue evidence="1">Larvae</tissue>
    </source>
</reference>
<dbReference type="VEuPathDB" id="VectorBase:LOC119173905"/>
<keyword evidence="2" id="KW-1185">Reference proteome</keyword>
<name>A0A9J6DH28_RHIMP</name>
<reference evidence="1" key="1">
    <citation type="journal article" date="2020" name="Cell">
        <title>Large-Scale Comparative Analyses of Tick Genomes Elucidate Their Genetic Diversity and Vector Capacities.</title>
        <authorList>
            <consortium name="Tick Genome and Microbiome Consortium (TIGMIC)"/>
            <person name="Jia N."/>
            <person name="Wang J."/>
            <person name="Shi W."/>
            <person name="Du L."/>
            <person name="Sun Y."/>
            <person name="Zhan W."/>
            <person name="Jiang J.F."/>
            <person name="Wang Q."/>
            <person name="Zhang B."/>
            <person name="Ji P."/>
            <person name="Bell-Sakyi L."/>
            <person name="Cui X.M."/>
            <person name="Yuan T.T."/>
            <person name="Jiang B.G."/>
            <person name="Yang W.F."/>
            <person name="Lam T.T."/>
            <person name="Chang Q.C."/>
            <person name="Ding S.J."/>
            <person name="Wang X.J."/>
            <person name="Zhu J.G."/>
            <person name="Ruan X.D."/>
            <person name="Zhao L."/>
            <person name="Wei J.T."/>
            <person name="Ye R.Z."/>
            <person name="Que T.C."/>
            <person name="Du C.H."/>
            <person name="Zhou Y.H."/>
            <person name="Cheng J.X."/>
            <person name="Dai P.F."/>
            <person name="Guo W.B."/>
            <person name="Han X.H."/>
            <person name="Huang E.J."/>
            <person name="Li L.F."/>
            <person name="Wei W."/>
            <person name="Gao Y.C."/>
            <person name="Liu J.Z."/>
            <person name="Shao H.Z."/>
            <person name="Wang X."/>
            <person name="Wang C.C."/>
            <person name="Yang T.C."/>
            <person name="Huo Q.B."/>
            <person name="Li W."/>
            <person name="Chen H.Y."/>
            <person name="Chen S.E."/>
            <person name="Zhou L.G."/>
            <person name="Ni X.B."/>
            <person name="Tian J.H."/>
            <person name="Sheng Y."/>
            <person name="Liu T."/>
            <person name="Pan Y.S."/>
            <person name="Xia L.Y."/>
            <person name="Li J."/>
            <person name="Zhao F."/>
            <person name="Cao W.C."/>
        </authorList>
    </citation>
    <scope>NUCLEOTIDE SEQUENCE</scope>
    <source>
        <strain evidence="1">Rmic-2018</strain>
    </source>
</reference>
<evidence type="ECO:0000313" key="1">
    <source>
        <dbReference type="EMBL" id="KAH8021216.1"/>
    </source>
</evidence>
<gene>
    <name evidence="1" type="ORF">HPB51_013317</name>
</gene>